<dbReference type="RefSeq" id="WP_105327957.1">
    <property type="nucleotide sequence ID" value="NZ_PUHY01000004.1"/>
</dbReference>
<dbReference type="AlphaFoldDB" id="A0A2S8G5E1"/>
<keyword evidence="6 10" id="KW-0460">Magnesium</keyword>
<protein>
    <recommendedName>
        <fullName evidence="10">dITP/XTP pyrophosphatase</fullName>
        <ecNumber evidence="10">3.6.1.66</ecNumber>
    </recommendedName>
    <alternativeName>
        <fullName evidence="10">Non-canonical purine NTP pyrophosphatase</fullName>
    </alternativeName>
    <alternativeName>
        <fullName evidence="10">Non-standard purine NTP pyrophosphatase</fullName>
    </alternativeName>
    <alternativeName>
        <fullName evidence="10">Nucleoside-triphosphate diphosphatase</fullName>
    </alternativeName>
    <alternativeName>
        <fullName evidence="10">Nucleoside-triphosphate pyrophosphatase</fullName>
        <shortName evidence="10">NTPase</shortName>
    </alternativeName>
</protein>
<keyword evidence="7 10" id="KW-0546">Nucleotide metabolism</keyword>
<comment type="caution">
    <text evidence="12">The sequence shown here is derived from an EMBL/GenBank/DDBJ whole genome shotgun (WGS) entry which is preliminary data.</text>
</comment>
<dbReference type="InterPro" id="IPR020922">
    <property type="entry name" value="dITP/XTP_pyrophosphatase"/>
</dbReference>
<dbReference type="OrthoDB" id="9807456at2"/>
<dbReference type="SUPFAM" id="SSF52972">
    <property type="entry name" value="ITPase-like"/>
    <property type="match status" value="1"/>
</dbReference>
<dbReference type="GO" id="GO:0000166">
    <property type="term" value="F:nucleotide binding"/>
    <property type="evidence" value="ECO:0007669"/>
    <property type="project" value="UniProtKB-KW"/>
</dbReference>
<keyword evidence="4 10" id="KW-0547">Nucleotide-binding</keyword>
<evidence type="ECO:0000256" key="6">
    <source>
        <dbReference type="ARBA" id="ARBA00022842"/>
    </source>
</evidence>
<feature type="binding site" evidence="10">
    <location>
        <position position="77"/>
    </location>
    <ligand>
        <name>Mg(2+)</name>
        <dbReference type="ChEBI" id="CHEBI:18420"/>
    </ligand>
</feature>
<keyword evidence="3 10" id="KW-0479">Metal-binding</keyword>
<dbReference type="GO" id="GO:0017111">
    <property type="term" value="F:ribonucleoside triphosphate phosphatase activity"/>
    <property type="evidence" value="ECO:0007669"/>
    <property type="project" value="InterPro"/>
</dbReference>
<evidence type="ECO:0000256" key="4">
    <source>
        <dbReference type="ARBA" id="ARBA00022741"/>
    </source>
</evidence>
<accession>A0A2S8G5E1</accession>
<comment type="caution">
    <text evidence="10">Lacks conserved residue(s) required for the propagation of feature annotation.</text>
</comment>
<dbReference type="GO" id="GO:0046872">
    <property type="term" value="F:metal ion binding"/>
    <property type="evidence" value="ECO:0007669"/>
    <property type="project" value="UniProtKB-KW"/>
</dbReference>
<evidence type="ECO:0000256" key="9">
    <source>
        <dbReference type="ARBA" id="ARBA00052017"/>
    </source>
</evidence>
<feature type="binding site" evidence="10">
    <location>
        <begin position="189"/>
        <end position="190"/>
    </location>
    <ligand>
        <name>substrate</name>
    </ligand>
</feature>
<comment type="function">
    <text evidence="10">Pyrophosphatase that catalyzes the hydrolysis of nucleoside triphosphates to their monophosphate derivatives, with a high preference for the non-canonical purine nucleotides XTP (xanthosine triphosphate), dITP (deoxyinosine triphosphate) and ITP. Seems to function as a house-cleaning enzyme that removes non-canonical purine nucleotides from the nucleotide pool, thus preventing their incorporation into DNA/RNA and avoiding chromosomal lesions.</text>
</comment>
<feature type="binding site" evidence="10">
    <location>
        <begin position="161"/>
        <end position="164"/>
    </location>
    <ligand>
        <name>substrate</name>
    </ligand>
</feature>
<dbReference type="Pfam" id="PF01725">
    <property type="entry name" value="Ham1p_like"/>
    <property type="match status" value="1"/>
</dbReference>
<evidence type="ECO:0000313" key="13">
    <source>
        <dbReference type="Proteomes" id="UP000238322"/>
    </source>
</evidence>
<comment type="subunit">
    <text evidence="2 10">Homodimer.</text>
</comment>
<organism evidence="12 13">
    <name type="scientific">Blastopirellula marina</name>
    <dbReference type="NCBI Taxonomy" id="124"/>
    <lineage>
        <taxon>Bacteria</taxon>
        <taxon>Pseudomonadati</taxon>
        <taxon>Planctomycetota</taxon>
        <taxon>Planctomycetia</taxon>
        <taxon>Pirellulales</taxon>
        <taxon>Pirellulaceae</taxon>
        <taxon>Blastopirellula</taxon>
    </lineage>
</organism>
<dbReference type="EC" id="3.6.1.66" evidence="10"/>
<name>A0A2S8G5E1_9BACT</name>
<evidence type="ECO:0000256" key="8">
    <source>
        <dbReference type="ARBA" id="ARBA00051875"/>
    </source>
</evidence>
<sequence>MSRPLSNCQELVVATSNPHKVRELSLLLIPLRIPVLALPNVVDFTPVVEDGITLAENARKKAIGYARQVKRWVLADDTGLEVDVLEGAPGVHSARYAGEGATAAMNLAKLMEQLNDVPAEERSARFICHLCLADPEGNVVREVHGICPGIILTKPIGTAGFGYDSLFQVAGMKQTLAQLSEDQTAMVGHRGHAARALLEAWHAT</sequence>
<evidence type="ECO:0000256" key="3">
    <source>
        <dbReference type="ARBA" id="ARBA00022723"/>
    </source>
</evidence>
<comment type="catalytic activity">
    <reaction evidence="9 10">
        <text>XTP + H2O = XMP + diphosphate + H(+)</text>
        <dbReference type="Rhea" id="RHEA:28610"/>
        <dbReference type="ChEBI" id="CHEBI:15377"/>
        <dbReference type="ChEBI" id="CHEBI:15378"/>
        <dbReference type="ChEBI" id="CHEBI:33019"/>
        <dbReference type="ChEBI" id="CHEBI:57464"/>
        <dbReference type="ChEBI" id="CHEBI:61314"/>
        <dbReference type="EC" id="3.6.1.66"/>
    </reaction>
</comment>
<dbReference type="EMBL" id="PUHY01000004">
    <property type="protein sequence ID" value="PQO39520.1"/>
    <property type="molecule type" value="Genomic_DNA"/>
</dbReference>
<evidence type="ECO:0000256" key="10">
    <source>
        <dbReference type="HAMAP-Rule" id="MF_01405"/>
    </source>
</evidence>
<dbReference type="Gene3D" id="3.90.950.10">
    <property type="match status" value="1"/>
</dbReference>
<dbReference type="Proteomes" id="UP000238322">
    <property type="component" value="Unassembled WGS sequence"/>
</dbReference>
<dbReference type="InterPro" id="IPR029001">
    <property type="entry name" value="ITPase-like_fam"/>
</dbReference>
<dbReference type="InterPro" id="IPR002637">
    <property type="entry name" value="RdgB/HAM1"/>
</dbReference>
<dbReference type="GO" id="GO:0005829">
    <property type="term" value="C:cytosol"/>
    <property type="evidence" value="ECO:0007669"/>
    <property type="project" value="TreeGrafter"/>
</dbReference>
<evidence type="ECO:0000256" key="7">
    <source>
        <dbReference type="ARBA" id="ARBA00023080"/>
    </source>
</evidence>
<evidence type="ECO:0000256" key="1">
    <source>
        <dbReference type="ARBA" id="ARBA00008023"/>
    </source>
</evidence>
<dbReference type="GO" id="GO:0009146">
    <property type="term" value="P:purine nucleoside triphosphate catabolic process"/>
    <property type="evidence" value="ECO:0007669"/>
    <property type="project" value="UniProtKB-UniRule"/>
</dbReference>
<evidence type="ECO:0000256" key="5">
    <source>
        <dbReference type="ARBA" id="ARBA00022801"/>
    </source>
</evidence>
<dbReference type="CDD" id="cd00515">
    <property type="entry name" value="HAM1"/>
    <property type="match status" value="1"/>
</dbReference>
<comment type="catalytic activity">
    <reaction evidence="10">
        <text>ITP + H2O = IMP + diphosphate + H(+)</text>
        <dbReference type="Rhea" id="RHEA:29399"/>
        <dbReference type="ChEBI" id="CHEBI:15377"/>
        <dbReference type="ChEBI" id="CHEBI:15378"/>
        <dbReference type="ChEBI" id="CHEBI:33019"/>
        <dbReference type="ChEBI" id="CHEBI:58053"/>
        <dbReference type="ChEBI" id="CHEBI:61402"/>
        <dbReference type="EC" id="3.6.1.66"/>
    </reaction>
</comment>
<keyword evidence="5 10" id="KW-0378">Hydrolase</keyword>
<dbReference type="GO" id="GO:0009117">
    <property type="term" value="P:nucleotide metabolic process"/>
    <property type="evidence" value="ECO:0007669"/>
    <property type="project" value="UniProtKB-KW"/>
</dbReference>
<dbReference type="PANTHER" id="PTHR11067:SF9">
    <property type="entry name" value="INOSINE TRIPHOSPHATE PYROPHOSPHATASE"/>
    <property type="match status" value="1"/>
</dbReference>
<comment type="cofactor">
    <cofactor evidence="10">
        <name>Mg(2+)</name>
        <dbReference type="ChEBI" id="CHEBI:18420"/>
    </cofactor>
    <text evidence="10">Binds 1 Mg(2+) ion per subunit.</text>
</comment>
<feature type="binding site" evidence="10">
    <location>
        <begin position="15"/>
        <end position="20"/>
    </location>
    <ligand>
        <name>substrate</name>
    </ligand>
</feature>
<dbReference type="FunFam" id="3.90.950.10:FF:000001">
    <property type="entry name" value="dITP/XTP pyrophosphatase"/>
    <property type="match status" value="1"/>
</dbReference>
<dbReference type="HAMAP" id="MF_01405">
    <property type="entry name" value="Non_canon_purine_NTPase"/>
    <property type="match status" value="1"/>
</dbReference>
<dbReference type="GO" id="GO:0036222">
    <property type="term" value="F:XTP diphosphatase activity"/>
    <property type="evidence" value="ECO:0007669"/>
    <property type="project" value="UniProtKB-UniRule"/>
</dbReference>
<dbReference type="NCBIfam" id="TIGR00042">
    <property type="entry name" value="RdgB/HAM1 family non-canonical purine NTP pyrophosphatase"/>
    <property type="match status" value="1"/>
</dbReference>
<comment type="catalytic activity">
    <reaction evidence="8 10">
        <text>dITP + H2O = dIMP + diphosphate + H(+)</text>
        <dbReference type="Rhea" id="RHEA:28342"/>
        <dbReference type="ChEBI" id="CHEBI:15377"/>
        <dbReference type="ChEBI" id="CHEBI:15378"/>
        <dbReference type="ChEBI" id="CHEBI:33019"/>
        <dbReference type="ChEBI" id="CHEBI:61194"/>
        <dbReference type="ChEBI" id="CHEBI:61382"/>
        <dbReference type="EC" id="3.6.1.66"/>
    </reaction>
</comment>
<dbReference type="GO" id="GO:0036220">
    <property type="term" value="F:ITP diphosphatase activity"/>
    <property type="evidence" value="ECO:0007669"/>
    <property type="project" value="UniProtKB-UniRule"/>
</dbReference>
<reference evidence="12 13" key="1">
    <citation type="submission" date="2018-02" db="EMBL/GenBank/DDBJ databases">
        <title>Comparative genomes isolates from brazilian mangrove.</title>
        <authorList>
            <person name="Araujo J.E."/>
            <person name="Taketani R.G."/>
            <person name="Silva M.C.P."/>
            <person name="Loureco M.V."/>
            <person name="Andreote F.D."/>
        </authorList>
    </citation>
    <scope>NUCLEOTIDE SEQUENCE [LARGE SCALE GENOMIC DNA]</scope>
    <source>
        <strain evidence="12 13">Hex-1 MGV</strain>
    </source>
</reference>
<dbReference type="GO" id="GO:0035870">
    <property type="term" value="F:dITP diphosphatase activity"/>
    <property type="evidence" value="ECO:0007669"/>
    <property type="project" value="UniProtKB-UniRule"/>
</dbReference>
<feature type="active site" description="Proton acceptor" evidence="10">
    <location>
        <position position="77"/>
    </location>
</feature>
<comment type="similarity">
    <text evidence="1 10 11">Belongs to the HAM1 NTPase family.</text>
</comment>
<evidence type="ECO:0000256" key="11">
    <source>
        <dbReference type="RuleBase" id="RU003781"/>
    </source>
</evidence>
<proteinExistence type="inferred from homology"/>
<feature type="binding site" evidence="10">
    <location>
        <position position="78"/>
    </location>
    <ligand>
        <name>substrate</name>
    </ligand>
</feature>
<gene>
    <name evidence="12" type="primary">rdgB</name>
    <name evidence="12" type="ORF">C5Y83_01890</name>
</gene>
<evidence type="ECO:0000313" key="12">
    <source>
        <dbReference type="EMBL" id="PQO39520.1"/>
    </source>
</evidence>
<dbReference type="PANTHER" id="PTHR11067">
    <property type="entry name" value="INOSINE TRIPHOSPHATE PYROPHOSPHATASE/HAM1 PROTEIN"/>
    <property type="match status" value="1"/>
</dbReference>
<evidence type="ECO:0000256" key="2">
    <source>
        <dbReference type="ARBA" id="ARBA00011738"/>
    </source>
</evidence>